<feature type="region of interest" description="Disordered" evidence="1">
    <location>
        <begin position="63"/>
        <end position="82"/>
    </location>
</feature>
<evidence type="ECO:0000313" key="2">
    <source>
        <dbReference type="EMBL" id="TNN58962.1"/>
    </source>
</evidence>
<organism evidence="2 3">
    <name type="scientific">Liparis tanakae</name>
    <name type="common">Tanaka's snailfish</name>
    <dbReference type="NCBI Taxonomy" id="230148"/>
    <lineage>
        <taxon>Eukaryota</taxon>
        <taxon>Metazoa</taxon>
        <taxon>Chordata</taxon>
        <taxon>Craniata</taxon>
        <taxon>Vertebrata</taxon>
        <taxon>Euteleostomi</taxon>
        <taxon>Actinopterygii</taxon>
        <taxon>Neopterygii</taxon>
        <taxon>Teleostei</taxon>
        <taxon>Neoteleostei</taxon>
        <taxon>Acanthomorphata</taxon>
        <taxon>Eupercaria</taxon>
        <taxon>Perciformes</taxon>
        <taxon>Cottioidei</taxon>
        <taxon>Cottales</taxon>
        <taxon>Liparidae</taxon>
        <taxon>Liparis</taxon>
    </lineage>
</organism>
<gene>
    <name evidence="2" type="ORF">EYF80_030875</name>
</gene>
<dbReference type="AlphaFoldDB" id="A0A4Z2H259"/>
<keyword evidence="3" id="KW-1185">Reference proteome</keyword>
<reference evidence="2 3" key="1">
    <citation type="submission" date="2019-03" db="EMBL/GenBank/DDBJ databases">
        <title>First draft genome of Liparis tanakae, snailfish: a comprehensive survey of snailfish specific genes.</title>
        <authorList>
            <person name="Kim W."/>
            <person name="Song I."/>
            <person name="Jeong J.-H."/>
            <person name="Kim D."/>
            <person name="Kim S."/>
            <person name="Ryu S."/>
            <person name="Song J.Y."/>
            <person name="Lee S.K."/>
        </authorList>
    </citation>
    <scope>NUCLEOTIDE SEQUENCE [LARGE SCALE GENOMIC DNA]</scope>
    <source>
        <tissue evidence="2">Muscle</tissue>
    </source>
</reference>
<dbReference type="EMBL" id="SRLO01000367">
    <property type="protein sequence ID" value="TNN58962.1"/>
    <property type="molecule type" value="Genomic_DNA"/>
</dbReference>
<comment type="caution">
    <text evidence="2">The sequence shown here is derived from an EMBL/GenBank/DDBJ whole genome shotgun (WGS) entry which is preliminary data.</text>
</comment>
<protein>
    <submittedName>
        <fullName evidence="2">Uncharacterized protein</fullName>
    </submittedName>
</protein>
<accession>A0A4Z2H259</accession>
<sequence>MQTVTQPLNSQRGSYCRNMAGSVKRAPADEKGFIPTKLRNILSRYNTDNMQLPVHLSRVLGASTDGAAGGSRENQNEDGSHSLHINSSMVTVASAAAGLPLLERSGNRNLLSHLLSIRSLRLPLAGEAAAVEGRRCVRFLSTCRSLVSASSWRDSVQSVLHVDPHLCWMTSLDESVRVVEELSRLLPDPDLLGGSLVFRLAIGID</sequence>
<proteinExistence type="predicted"/>
<evidence type="ECO:0000256" key="1">
    <source>
        <dbReference type="SAM" id="MobiDB-lite"/>
    </source>
</evidence>
<dbReference type="Proteomes" id="UP000314294">
    <property type="component" value="Unassembled WGS sequence"/>
</dbReference>
<name>A0A4Z2H259_9TELE</name>
<evidence type="ECO:0000313" key="3">
    <source>
        <dbReference type="Proteomes" id="UP000314294"/>
    </source>
</evidence>